<feature type="transmembrane region" description="Helical" evidence="1">
    <location>
        <begin position="86"/>
        <end position="106"/>
    </location>
</feature>
<evidence type="ECO:0000313" key="3">
    <source>
        <dbReference type="Proteomes" id="UP000183080"/>
    </source>
</evidence>
<dbReference type="STRING" id="1888995.BD935_02510"/>
<keyword evidence="1" id="KW-0472">Membrane</keyword>
<evidence type="ECO:0000256" key="1">
    <source>
        <dbReference type="SAM" id="Phobius"/>
    </source>
</evidence>
<dbReference type="EMBL" id="MIZA01000022">
    <property type="protein sequence ID" value="OIR17536.1"/>
    <property type="molecule type" value="Genomic_DNA"/>
</dbReference>
<dbReference type="Proteomes" id="UP000183080">
    <property type="component" value="Unassembled WGS sequence"/>
</dbReference>
<comment type="caution">
    <text evidence="2">The sequence shown here is derived from an EMBL/GenBank/DDBJ whole genome shotgun (WGS) entry which is preliminary data.</text>
</comment>
<feature type="transmembrane region" description="Helical" evidence="1">
    <location>
        <begin position="53"/>
        <end position="74"/>
    </location>
</feature>
<reference evidence="2 3" key="1">
    <citation type="submission" date="2016-08" db="EMBL/GenBank/DDBJ databases">
        <title>New Insights into Marine Group III Euryarchaeota, from dark to light.</title>
        <authorList>
            <person name="Haro-Moreno J.M."/>
            <person name="Rodriguez-Valera F."/>
            <person name="Lopez-Garcia P."/>
            <person name="Moreira D."/>
            <person name="Martin-Cuadrado A.B."/>
        </authorList>
    </citation>
    <scope>NUCLEOTIDE SEQUENCE [LARGE SCALE GENOMIC DNA]</scope>
    <source>
        <strain evidence="2">CG-Epi1</strain>
    </source>
</reference>
<feature type="transmembrane region" description="Helical" evidence="1">
    <location>
        <begin position="6"/>
        <end position="24"/>
    </location>
</feature>
<sequence length="134" mass="14358">MEESLALLIVGGVLSFMGVMMNAIPVKFDEDILGALGALESDASEKERTLRNFIAQLRIVIGGLALTLGFIAIYNRDLPTGDAENLLVSMGVGFILTMGIIVSGLFRGFVDRLIVPPMVIFSVLSAICFYAGLM</sequence>
<gene>
    <name evidence="2" type="ORF">BD935_02510</name>
</gene>
<protein>
    <submittedName>
        <fullName evidence="2">Uncharacterized protein</fullName>
    </submittedName>
</protein>
<name>A0A1J5TMV2_9ARCH</name>
<evidence type="ECO:0000313" key="2">
    <source>
        <dbReference type="EMBL" id="OIR17536.1"/>
    </source>
</evidence>
<keyword evidence="1" id="KW-0812">Transmembrane</keyword>
<dbReference type="AlphaFoldDB" id="A0A1J5TMV2"/>
<accession>A0A1J5TMV2</accession>
<organism evidence="2 3">
    <name type="scientific">Marine Group III euryarchaeote CG-Epi1</name>
    <dbReference type="NCBI Taxonomy" id="1888995"/>
    <lineage>
        <taxon>Archaea</taxon>
        <taxon>Methanobacteriati</taxon>
        <taxon>Thermoplasmatota</taxon>
        <taxon>Thermoplasmata</taxon>
        <taxon>Candidatus Thermoprofundales</taxon>
    </lineage>
</organism>
<proteinExistence type="predicted"/>
<feature type="transmembrane region" description="Helical" evidence="1">
    <location>
        <begin position="113"/>
        <end position="133"/>
    </location>
</feature>
<keyword evidence="1" id="KW-1133">Transmembrane helix</keyword>